<reference evidence="3 4" key="1">
    <citation type="submission" date="2020-08" db="EMBL/GenBank/DDBJ databases">
        <title>Genomic Encyclopedia of Type Strains, Phase III (KMG-III): the genomes of soil and plant-associated and newly described type strains.</title>
        <authorList>
            <person name="Whitman W."/>
        </authorList>
    </citation>
    <scope>NUCLEOTIDE SEQUENCE [LARGE SCALE GENOMIC DNA]</scope>
    <source>
        <strain evidence="3 4">CECT 8840</strain>
    </source>
</reference>
<feature type="region of interest" description="Disordered" evidence="1">
    <location>
        <begin position="1452"/>
        <end position="1502"/>
    </location>
</feature>
<evidence type="ECO:0000259" key="2">
    <source>
        <dbReference type="Pfam" id="PF08751"/>
    </source>
</evidence>
<dbReference type="InterPro" id="IPR027417">
    <property type="entry name" value="P-loop_NTPase"/>
</dbReference>
<feature type="domain" description="TrwC relaxase" evidence="2">
    <location>
        <begin position="11"/>
        <end position="379"/>
    </location>
</feature>
<dbReference type="Pfam" id="PF08751">
    <property type="entry name" value="TrwC"/>
    <property type="match status" value="1"/>
</dbReference>
<protein>
    <submittedName>
        <fullName evidence="3">Conjugative relaxase-like TrwC/TraI family protein</fullName>
    </submittedName>
</protein>
<dbReference type="NCBIfam" id="NF041492">
    <property type="entry name" value="MobF"/>
    <property type="match status" value="1"/>
</dbReference>
<dbReference type="Gene3D" id="2.30.30.940">
    <property type="match status" value="1"/>
</dbReference>
<feature type="region of interest" description="Disordered" evidence="1">
    <location>
        <begin position="933"/>
        <end position="953"/>
    </location>
</feature>
<dbReference type="CDD" id="cd18809">
    <property type="entry name" value="SF1_C_RecD"/>
    <property type="match status" value="1"/>
</dbReference>
<proteinExistence type="predicted"/>
<dbReference type="Pfam" id="PF13604">
    <property type="entry name" value="AAA_30"/>
    <property type="match status" value="1"/>
</dbReference>
<dbReference type="SUPFAM" id="SSF52540">
    <property type="entry name" value="P-loop containing nucleoside triphosphate hydrolases"/>
    <property type="match status" value="2"/>
</dbReference>
<feature type="compositionally biased region" description="Basic and acidic residues" evidence="1">
    <location>
        <begin position="1357"/>
        <end position="1369"/>
    </location>
</feature>
<organism evidence="3 4">
    <name type="scientific">Streptosporangium saharense</name>
    <dbReference type="NCBI Taxonomy" id="1706840"/>
    <lineage>
        <taxon>Bacteria</taxon>
        <taxon>Bacillati</taxon>
        <taxon>Actinomycetota</taxon>
        <taxon>Actinomycetes</taxon>
        <taxon>Streptosporangiales</taxon>
        <taxon>Streptosporangiaceae</taxon>
        <taxon>Streptosporangium</taxon>
    </lineage>
</organism>
<feature type="compositionally biased region" description="Low complexity" evidence="1">
    <location>
        <begin position="1483"/>
        <end position="1492"/>
    </location>
</feature>
<dbReference type="Gene3D" id="3.40.50.300">
    <property type="entry name" value="P-loop containing nucleotide triphosphate hydrolases"/>
    <property type="match status" value="2"/>
</dbReference>
<dbReference type="SUPFAM" id="SSF55464">
    <property type="entry name" value="Origin of replication-binding domain, RBD-like"/>
    <property type="match status" value="1"/>
</dbReference>
<feature type="compositionally biased region" description="Basic and acidic residues" evidence="1">
    <location>
        <begin position="1452"/>
        <end position="1482"/>
    </location>
</feature>
<evidence type="ECO:0000313" key="3">
    <source>
        <dbReference type="EMBL" id="MBB4920971.1"/>
    </source>
</evidence>
<name>A0A7W7VSA1_9ACTN</name>
<evidence type="ECO:0000256" key="1">
    <source>
        <dbReference type="SAM" id="MobiDB-lite"/>
    </source>
</evidence>
<feature type="region of interest" description="Disordered" evidence="1">
    <location>
        <begin position="1357"/>
        <end position="1396"/>
    </location>
</feature>
<dbReference type="InterPro" id="IPR014862">
    <property type="entry name" value="TrwC"/>
</dbReference>
<evidence type="ECO:0000313" key="4">
    <source>
        <dbReference type="Proteomes" id="UP000552644"/>
    </source>
</evidence>
<dbReference type="RefSeq" id="WP_184725788.1">
    <property type="nucleotide sequence ID" value="NZ_JACHJP010000021.1"/>
</dbReference>
<keyword evidence="4" id="KW-1185">Reference proteome</keyword>
<dbReference type="EMBL" id="JACHJP010000021">
    <property type="protein sequence ID" value="MBB4920971.1"/>
    <property type="molecule type" value="Genomic_DNA"/>
</dbReference>
<comment type="caution">
    <text evidence="3">The sequence shown here is derived from an EMBL/GenBank/DDBJ whole genome shotgun (WGS) entry which is preliminary data.</text>
</comment>
<sequence length="1502" mass="163279">MLSIAAGYDPGYLTRSVGRGAENYYLSAIAEHGEPPGIWWGLGAEALGLEPGSLVDPAIMEKLYSTFLDPRDPGFLDKDIPDEEKGRLGRRPSQYKSAETILAGLLAAEPEATAERAEELRIQAKKEARSAVYFFDLTFSPTKSVSLLHAGLQASAVQAREAGRIEQAEAYEKAAAAVWDAVLAGATASLAYTRDHAGAARAGYHGVTIEGRSTGRWVDAGQWVVSQFRQHTNREGEPQLHVHQAVLNRQLCADGQWRSLDSRAVHKVRAAAAAVGERVMEERLTRTLGVEWRSRPDGNGREVVGVTEAQIEAFSTRRVQVTADLERRIADYEAAHGCKPSARAIFQMAQHATKATKAGKRKASEAPSRAEELKEWERRTTEREIELLTEIPGAAIGRVPPERQAAYQARLADLNMRRVAAAAVREAQAAKSTFNRYEVIRYISRHLPDHLGGLPAERMEAMLEELADLALDPTGAAGARLLTAPERVEVPAELRRADGRSVYEAPCAQRYATAEQLDTETEVITTALGTGAPRLDAAVAAASLGLEVASDGRVSRSTGATSAASSLRLDQAAAVYGIATSGRQTDVLVGPAGAGKSYTVAKLAEIWREQTGGRVVGLTLAQNAANVLKGEGLDSAYNIEQWLRAVKRGTARLEPGQLVVVDEASMVGTDYMRRIHRLAARAGAKVLLAGDQEQLGAPGVGGIMRQLTATAGAYELVDVQRMREQWEREASLRLRDGDAQVLGEYDRRGRIREGTQEEMEEAACQAYLADLLAGRRTLLLVSTNEKASQLSARVRAELVAYGVVSAGGVRLRDGNAAGIGDLIMARQNDHKLKIGDRSLTNRDVLKVEAVGAGVLVARLLDKNGRAGEQITLRGEYVANHIELAYAGTVHAAQGRTVDTGHSLVDDQVSRRMLYVMLSRATDGNYAYAAATPRPQADLRSGPDQAAEDAPEVQGGDGLTVLAAALERVEDDQTALEAARAEAQRVTHMGHLGSMWLDVIREYSADAYISQAEARGILPAEEAARLRTDEAKGTLGRLLRQLEMSGRDAAAILGQAITQRELDSADSPAQVLHWRITKAAETAGVNAKTLEPSEAQIRGTWMDRTPDLANPEITRFAGDLAMEMERRTLQLGERAAQRPPTWLIEALGEIPPGPVERGEWIDRAGRVMAYREQYGYEVTSDAIGTAPSRAVPEQRTAWYAAYDALGRPEQERDVAAATLGELWVMRAAYERDARWAPPYVADDLKATSIAQREHAAEAVRLRAQARATADKTVANGLWTQAQGLQAMAAELEEQRVRLAEIDAARQAWHTATQDARVMAMRADAELRRRPDVRAELLPPLHKLLSPFQKLLVRPAAEAEGREAPARHEQLTLDLGIPEPETSAQVSIEAPETPEPPQAVAQIQGQEALDLYGEAGMQERTAAAILQARAARAIAAGRAEAEDLAAERLRRSQDERLAAERDAERETERLAAERADLERREAERAQQAQQAAALEFERDEDLSL</sequence>
<accession>A0A7W7VSA1</accession>
<gene>
    <name evidence="3" type="ORF">FHS44_008124</name>
</gene>
<dbReference type="Proteomes" id="UP000552644">
    <property type="component" value="Unassembled WGS sequence"/>
</dbReference>